<evidence type="ECO:0000313" key="3">
    <source>
        <dbReference type="Proteomes" id="UP001216329"/>
    </source>
</evidence>
<accession>A0AAJ6BBD1</accession>
<feature type="transmembrane region" description="Helical" evidence="1">
    <location>
        <begin position="48"/>
        <end position="69"/>
    </location>
</feature>
<dbReference type="Proteomes" id="UP001216329">
    <property type="component" value="Chromosome"/>
</dbReference>
<feature type="transmembrane region" description="Helical" evidence="1">
    <location>
        <begin position="23"/>
        <end position="42"/>
    </location>
</feature>
<sequence length="135" mass="15039">MDRKLKHLEFVQGVINRLSTNSFLLKGWSVLLISGLFALAAAQDSKGFAQYAFVPAIALWGLDGYFLALERNYRRLYDKIRLLEPDNVDFAMGLEVKNGNMDFFKAVFSKTLIIFHGSVFGSIFAATRILGAPAA</sequence>
<proteinExistence type="predicted"/>
<keyword evidence="1" id="KW-1133">Transmembrane helix</keyword>
<organism evidence="2 3">
    <name type="scientific">Candidatus Pseudomonas phytovorans</name>
    <dbReference type="NCBI Taxonomy" id="3121377"/>
    <lineage>
        <taxon>Bacteria</taxon>
        <taxon>Pseudomonadati</taxon>
        <taxon>Pseudomonadota</taxon>
        <taxon>Gammaproteobacteria</taxon>
        <taxon>Pseudomonadales</taxon>
        <taxon>Pseudomonadaceae</taxon>
        <taxon>Pseudomonas</taxon>
    </lineage>
</organism>
<keyword evidence="1" id="KW-0472">Membrane</keyword>
<name>A0AAJ6BBD1_9PSED</name>
<dbReference type="EMBL" id="CP119325">
    <property type="protein sequence ID" value="WEK29614.1"/>
    <property type="molecule type" value="Genomic_DNA"/>
</dbReference>
<protein>
    <submittedName>
        <fullName evidence="2">Uncharacterized protein</fullName>
    </submittedName>
</protein>
<reference evidence="2" key="1">
    <citation type="submission" date="2023-03" db="EMBL/GenBank/DDBJ databases">
        <title>Andean soil-derived lignocellulolytic bacterial consortium as a source of novel taxa and putative plastic-active enzymes.</title>
        <authorList>
            <person name="Diaz-Garcia L."/>
            <person name="Chuvochina M."/>
            <person name="Feuerriegel G."/>
            <person name="Bunk B."/>
            <person name="Sproer C."/>
            <person name="Streit W.R."/>
            <person name="Rodriguez L.M."/>
            <person name="Overmann J."/>
            <person name="Jimenez D.J."/>
        </authorList>
    </citation>
    <scope>NUCLEOTIDE SEQUENCE</scope>
    <source>
        <strain evidence="2">MAG 876</strain>
    </source>
</reference>
<keyword evidence="1" id="KW-0812">Transmembrane</keyword>
<evidence type="ECO:0000313" key="2">
    <source>
        <dbReference type="EMBL" id="WEK29614.1"/>
    </source>
</evidence>
<evidence type="ECO:0000256" key="1">
    <source>
        <dbReference type="SAM" id="Phobius"/>
    </source>
</evidence>
<gene>
    <name evidence="2" type="ORF">P0Y58_22380</name>
</gene>
<dbReference type="AlphaFoldDB" id="A0AAJ6BBD1"/>